<evidence type="ECO:0000313" key="1">
    <source>
        <dbReference type="EMBL" id="MBK2065040.1"/>
    </source>
</evidence>
<feature type="non-terminal residue" evidence="1">
    <location>
        <position position="56"/>
    </location>
</feature>
<proteinExistence type="predicted"/>
<dbReference type="AlphaFoldDB" id="A0A9Q2KPW3"/>
<evidence type="ECO:0000313" key="2">
    <source>
        <dbReference type="Proteomes" id="UP000701999"/>
    </source>
</evidence>
<dbReference type="EMBL" id="JACVKN010000112">
    <property type="protein sequence ID" value="MBK2065040.1"/>
    <property type="molecule type" value="Genomic_DNA"/>
</dbReference>
<dbReference type="Proteomes" id="UP000701999">
    <property type="component" value="Unassembled WGS sequence"/>
</dbReference>
<name>A0A9Q2KPW3_9GAMM</name>
<accession>A0A9Q2KPW3</accession>
<sequence>MSQFYFLKHDDLDRMISYFSGQCYEVMAPAVRDKSIVYDRLDCILNVYRDTKMYFI</sequence>
<organism evidence="1 2">
    <name type="scientific">Francisella noatunensis</name>
    <dbReference type="NCBI Taxonomy" id="657445"/>
    <lineage>
        <taxon>Bacteria</taxon>
        <taxon>Pseudomonadati</taxon>
        <taxon>Pseudomonadota</taxon>
        <taxon>Gammaproteobacteria</taxon>
        <taxon>Thiotrichales</taxon>
        <taxon>Francisellaceae</taxon>
        <taxon>Francisella</taxon>
    </lineage>
</organism>
<gene>
    <name evidence="1" type="ORF">IB647_04835</name>
</gene>
<keyword evidence="2" id="KW-1185">Reference proteome</keyword>
<protein>
    <submittedName>
        <fullName evidence="1">Uncharacterized protein</fullName>
    </submittedName>
</protein>
<reference evidence="1 2" key="1">
    <citation type="submission" date="2020-09" db="EMBL/GenBank/DDBJ databases">
        <title>Development of specific Francisella tularensis PCR assay based on in-depth characterization of family Francisellaceae.</title>
        <authorList>
            <person name="Ohrman C."/>
            <person name="Sahl J."/>
            <person name="Sjodin A."/>
            <person name="Uneklint I."/>
            <person name="Ballard R."/>
            <person name="Karlsson L."/>
            <person name="Mcdonough R."/>
            <person name="Sundell D."/>
            <person name="Soria K."/>
            <person name="Brindeflk B."/>
            <person name="Vallesi A."/>
            <person name="Ramirez-Paredes J.G."/>
            <person name="Colquhoun D."/>
            <person name="Myrtennas K."/>
            <person name="Birdsell D."/>
            <person name="Johansson A."/>
            <person name="Wagner D."/>
            <person name="Forsman M."/>
        </authorList>
    </citation>
    <scope>NUCLEOTIDE SEQUENCE [LARGE SCALE GENOMIC DNA]</scope>
    <source>
        <strain evidence="1 2">FSC1140</strain>
    </source>
</reference>
<comment type="caution">
    <text evidence="1">The sequence shown here is derived from an EMBL/GenBank/DDBJ whole genome shotgun (WGS) entry which is preliminary data.</text>
</comment>